<evidence type="ECO:0000256" key="10">
    <source>
        <dbReference type="SAM" id="MobiDB-lite"/>
    </source>
</evidence>
<dbReference type="PROSITE" id="PS51722">
    <property type="entry name" value="G_TR_2"/>
    <property type="match status" value="1"/>
</dbReference>
<dbReference type="PROSITE" id="PS01176">
    <property type="entry name" value="IF2"/>
    <property type="match status" value="1"/>
</dbReference>
<evidence type="ECO:0000256" key="3">
    <source>
        <dbReference type="ARBA" id="ARBA00022540"/>
    </source>
</evidence>
<dbReference type="Pfam" id="PF00009">
    <property type="entry name" value="GTP_EFTU"/>
    <property type="match status" value="1"/>
</dbReference>
<dbReference type="NCBIfam" id="TIGR00231">
    <property type="entry name" value="small_GTP"/>
    <property type="match status" value="1"/>
</dbReference>
<dbReference type="HAMAP" id="MF_00100_B">
    <property type="entry name" value="IF_2_B"/>
    <property type="match status" value="1"/>
</dbReference>
<proteinExistence type="inferred from homology"/>
<evidence type="ECO:0000256" key="8">
    <source>
        <dbReference type="HAMAP-Rule" id="MF_00100"/>
    </source>
</evidence>
<feature type="region of interest" description="Disordered" evidence="10">
    <location>
        <begin position="1"/>
        <end position="44"/>
    </location>
</feature>
<dbReference type="STRING" id="1415657.FNIIJ_239"/>
<dbReference type="SUPFAM" id="SSF52540">
    <property type="entry name" value="P-loop containing nucleoside triphosphate hydrolases"/>
    <property type="match status" value="1"/>
</dbReference>
<dbReference type="EMBL" id="CP006873">
    <property type="protein sequence ID" value="AID37499.1"/>
    <property type="molecule type" value="Genomic_DNA"/>
</dbReference>
<feature type="binding site" evidence="8">
    <location>
        <begin position="264"/>
        <end position="268"/>
    </location>
    <ligand>
        <name>GTP</name>
        <dbReference type="ChEBI" id="CHEBI:37565"/>
    </ligand>
</feature>
<reference evidence="12 13" key="1">
    <citation type="journal article" date="2014" name="Genome Biol. Evol.">
        <title>Genome sequence of "Candidatus Walczuchella monophlebidarum" the flavobacterial endosymbiont of Llaveia axin axin (Hemiptera: Coccoidea: Monophlebidae).</title>
        <authorList>
            <person name="Rosas-Perez T."/>
            <person name="Rosenblueth M."/>
            <person name="Rincon-Rosales R."/>
            <person name="Mora J."/>
            <person name="Martinez-Romero E."/>
        </authorList>
    </citation>
    <scope>NUCLEOTIDE SEQUENCE [LARGE SCALE GENOMIC DNA]</scope>
    <source>
        <strain evidence="12">FNIIJ</strain>
    </source>
</reference>
<accession>A0A068DSX9</accession>
<feature type="compositionally biased region" description="Basic and acidic residues" evidence="10">
    <location>
        <begin position="16"/>
        <end position="40"/>
    </location>
</feature>
<evidence type="ECO:0000259" key="11">
    <source>
        <dbReference type="PROSITE" id="PS51722"/>
    </source>
</evidence>
<dbReference type="KEGG" id="elv:FNIIJ_239"/>
<protein>
    <recommendedName>
        <fullName evidence="2 8">Translation initiation factor IF-2</fullName>
    </recommendedName>
</protein>
<keyword evidence="13" id="KW-1185">Reference proteome</keyword>
<feature type="binding site" evidence="8">
    <location>
        <begin position="219"/>
        <end position="226"/>
    </location>
    <ligand>
        <name>GTP</name>
        <dbReference type="ChEBI" id="CHEBI:37565"/>
    </ligand>
</feature>
<dbReference type="InterPro" id="IPR044145">
    <property type="entry name" value="IF2_II"/>
</dbReference>
<dbReference type="OrthoDB" id="9811804at2"/>
<dbReference type="GO" id="GO:0005737">
    <property type="term" value="C:cytoplasm"/>
    <property type="evidence" value="ECO:0007669"/>
    <property type="project" value="UniProtKB-SubCell"/>
</dbReference>
<dbReference type="InterPro" id="IPR036925">
    <property type="entry name" value="TIF_IF2_dom3_sf"/>
</dbReference>
<comment type="subcellular location">
    <subcellularLocation>
        <location evidence="8">Cytoplasm</location>
    </subcellularLocation>
</comment>
<evidence type="ECO:0000256" key="1">
    <source>
        <dbReference type="ARBA" id="ARBA00007733"/>
    </source>
</evidence>
<dbReference type="InterPro" id="IPR023115">
    <property type="entry name" value="TIF_IF2_dom3"/>
</dbReference>
<evidence type="ECO:0000256" key="9">
    <source>
        <dbReference type="RuleBase" id="RU000644"/>
    </source>
</evidence>
<keyword evidence="3 8" id="KW-0396">Initiation factor</keyword>
<dbReference type="Gene3D" id="2.40.30.10">
    <property type="entry name" value="Translation factors"/>
    <property type="match status" value="2"/>
</dbReference>
<dbReference type="InterPro" id="IPR009000">
    <property type="entry name" value="Transl_B-barrel_sf"/>
</dbReference>
<dbReference type="CDD" id="cd01887">
    <property type="entry name" value="IF2_eIF5B"/>
    <property type="match status" value="1"/>
</dbReference>
<dbReference type="InterPro" id="IPR053905">
    <property type="entry name" value="EF-G-like_DII"/>
</dbReference>
<keyword evidence="8" id="KW-0963">Cytoplasm</keyword>
<dbReference type="InterPro" id="IPR005225">
    <property type="entry name" value="Small_GTP-bd"/>
</dbReference>
<dbReference type="GO" id="GO:0005525">
    <property type="term" value="F:GTP binding"/>
    <property type="evidence" value="ECO:0007669"/>
    <property type="project" value="UniProtKB-KW"/>
</dbReference>
<dbReference type="InterPro" id="IPR027417">
    <property type="entry name" value="P-loop_NTPase"/>
</dbReference>
<gene>
    <name evidence="8 12" type="primary">infB</name>
    <name evidence="12" type="ORF">FNIIJ_239</name>
</gene>
<dbReference type="HOGENOM" id="CLU_006301_0_0_10"/>
<dbReference type="InterPro" id="IPR015760">
    <property type="entry name" value="TIF_IF2"/>
</dbReference>
<comment type="function">
    <text evidence="7 8 9">One of the essential components for the initiation of protein synthesis. Protects formylmethionyl-tRNA from spontaneous hydrolysis and promotes its binding to the 30S ribosomal subunits. Also involved in the hydrolysis of GTP during the formation of the 70S ribosomal complex.</text>
</comment>
<dbReference type="Gene3D" id="3.40.50.300">
    <property type="entry name" value="P-loop containing nucleotide triphosphate hydrolases"/>
    <property type="match status" value="1"/>
</dbReference>
<dbReference type="InterPro" id="IPR006847">
    <property type="entry name" value="IF2_N"/>
</dbReference>
<dbReference type="NCBIfam" id="TIGR00487">
    <property type="entry name" value="IF-2"/>
    <property type="match status" value="1"/>
</dbReference>
<dbReference type="Pfam" id="PF11987">
    <property type="entry name" value="IF-2"/>
    <property type="match status" value="1"/>
</dbReference>
<evidence type="ECO:0000256" key="6">
    <source>
        <dbReference type="ARBA" id="ARBA00023134"/>
    </source>
</evidence>
<dbReference type="FunFam" id="2.40.30.10:FF:000008">
    <property type="entry name" value="Translation initiation factor IF-2"/>
    <property type="match status" value="1"/>
</dbReference>
<dbReference type="InterPro" id="IPR000795">
    <property type="entry name" value="T_Tr_GTP-bd_dom"/>
</dbReference>
<feature type="binding site" evidence="8">
    <location>
        <begin position="318"/>
        <end position="321"/>
    </location>
    <ligand>
        <name>GTP</name>
        <dbReference type="ChEBI" id="CHEBI:37565"/>
    </ligand>
</feature>
<comment type="caution">
    <text evidence="8">Lacks conserved residue(s) required for the propagation of feature annotation.</text>
</comment>
<dbReference type="PANTHER" id="PTHR43381">
    <property type="entry name" value="TRANSLATION INITIATION FACTOR IF-2-RELATED"/>
    <property type="match status" value="1"/>
</dbReference>
<dbReference type="FunFam" id="3.40.50.10050:FF:000001">
    <property type="entry name" value="Translation initiation factor IF-2"/>
    <property type="match status" value="1"/>
</dbReference>
<name>A0A068DSX9_9FLAO</name>
<dbReference type="GO" id="GO:0003924">
    <property type="term" value="F:GTPase activity"/>
    <property type="evidence" value="ECO:0007669"/>
    <property type="project" value="UniProtKB-UniRule"/>
</dbReference>
<dbReference type="PANTHER" id="PTHR43381:SF5">
    <property type="entry name" value="TR-TYPE G DOMAIN-CONTAINING PROTEIN"/>
    <property type="match status" value="1"/>
</dbReference>
<dbReference type="Proteomes" id="UP000027148">
    <property type="component" value="Chromosome"/>
</dbReference>
<feature type="compositionally biased region" description="Basic residues" evidence="10">
    <location>
        <begin position="106"/>
        <end position="115"/>
    </location>
</feature>
<dbReference type="SUPFAM" id="SSF52156">
    <property type="entry name" value="Initiation factor IF2/eIF5b, domain 3"/>
    <property type="match status" value="1"/>
</dbReference>
<evidence type="ECO:0000256" key="4">
    <source>
        <dbReference type="ARBA" id="ARBA00022741"/>
    </source>
</evidence>
<dbReference type="FunFam" id="2.40.30.10:FF:000054">
    <property type="entry name" value="Translation initiation factor IF-2"/>
    <property type="match status" value="1"/>
</dbReference>
<dbReference type="Gene3D" id="3.40.50.10050">
    <property type="entry name" value="Translation initiation factor IF- 2, domain 3"/>
    <property type="match status" value="1"/>
</dbReference>
<evidence type="ECO:0000256" key="2">
    <source>
        <dbReference type="ARBA" id="ARBA00020675"/>
    </source>
</evidence>
<dbReference type="AlphaFoldDB" id="A0A068DSX9"/>
<dbReference type="CDD" id="cd03692">
    <property type="entry name" value="mtIF2_IVc"/>
    <property type="match status" value="1"/>
</dbReference>
<dbReference type="SUPFAM" id="SSF50447">
    <property type="entry name" value="Translation proteins"/>
    <property type="match status" value="2"/>
</dbReference>
<keyword evidence="5 8" id="KW-0648">Protein biosynthesis</keyword>
<dbReference type="Pfam" id="PF22042">
    <property type="entry name" value="EF-G_D2"/>
    <property type="match status" value="1"/>
</dbReference>
<dbReference type="CDD" id="cd03702">
    <property type="entry name" value="IF2_mtIF2_II"/>
    <property type="match status" value="1"/>
</dbReference>
<evidence type="ECO:0000313" key="12">
    <source>
        <dbReference type="EMBL" id="AID37499.1"/>
    </source>
</evidence>
<dbReference type="GO" id="GO:0003743">
    <property type="term" value="F:translation initiation factor activity"/>
    <property type="evidence" value="ECO:0007669"/>
    <property type="project" value="UniProtKB-UniRule"/>
</dbReference>
<feature type="region of interest" description="Disordered" evidence="10">
    <location>
        <begin position="106"/>
        <end position="125"/>
    </location>
</feature>
<keyword evidence="4 8" id="KW-0547">Nucleotide-binding</keyword>
<dbReference type="FunFam" id="3.40.50.300:FF:000019">
    <property type="entry name" value="Translation initiation factor IF-2"/>
    <property type="match status" value="1"/>
</dbReference>
<feature type="compositionally biased region" description="Basic and acidic residues" evidence="10">
    <location>
        <begin position="116"/>
        <end position="125"/>
    </location>
</feature>
<organism evidence="12 13">
    <name type="scientific">Candidatus Walczuchella monophlebidarum</name>
    <dbReference type="NCBI Taxonomy" id="1415657"/>
    <lineage>
        <taxon>Bacteria</taxon>
        <taxon>Pseudomonadati</taxon>
        <taxon>Bacteroidota</taxon>
        <taxon>Flavobacteriia</taxon>
        <taxon>Flavobacteriales</taxon>
        <taxon>Candidatus Walczuchella</taxon>
    </lineage>
</organism>
<dbReference type="Pfam" id="PF04760">
    <property type="entry name" value="IF2_N"/>
    <property type="match status" value="1"/>
</dbReference>
<evidence type="ECO:0000256" key="5">
    <source>
        <dbReference type="ARBA" id="ARBA00022917"/>
    </source>
</evidence>
<evidence type="ECO:0000256" key="7">
    <source>
        <dbReference type="ARBA" id="ARBA00025162"/>
    </source>
</evidence>
<keyword evidence="6 8" id="KW-0342">GTP-binding</keyword>
<sequence length="704" mass="78006">MVHIKSDSLIPVSKTDGSKSKTDGSKSKSKTDGSKSKTDISIKTQYKKLPGPVFTGDQIDLSQFEKNKSDKKKQRTLRSGIENVRQRVEKIKETFSKVPVKNKKSTLLKYRKKKQPPKEDNKTLDSKPKKVLQIVEFITVNELASLMNVSSTQLITTCMSLGVMVTMNQRLDAEILPLVADEFGYSIDFVGEDIDKVMKEEEDPKESLHSRAPIITVMGHVDHGKTSFLDYVRNTKSCESGGITQHIGAYSVELKNGRCLTFLDTPGHEAFTSMRARGTKITDIVIIVIASDEEVMPQTKEAINHAKVAGVPLIFALNKIDKPTANPDKIREQLANINILVEEWGGQYQSQEISAKTGEGIEQLLDKVWLEAELLGLKANPNKMASGTIIESTLDKGRGYMTTILVQSGTIKLGDYILAGIFHGKVKALFDERGNSIKNAGPSKPVSILGLNGGPTAGDKFKVFSNDKEAKQLALKKQQLQREHNLRIHKHVTLTNVNVAGKEIKIILKGDVDGSVEAIMNALKNLSKKEVLVNIIHKGVGQITESDVLLASASHSIIIGFNVRTTPNARKIAEREQIEIRTYSIIYDVIREISNVIEGMYSPKLQEQICGTAEIRNIFNIPKIVGTVAGCMVINGKIFRPAKIKLIRDGIVIFHGELASLKRFKEDVKEVSKGYECGLQIKNYNALKIGDYIEVYEDKSLPKK</sequence>
<comment type="similarity">
    <text evidence="1 8 9">Belongs to the TRAFAC class translation factor GTPase superfamily. Classic translation factor GTPase family. IF-2 subfamily.</text>
</comment>
<feature type="domain" description="Tr-type G" evidence="11">
    <location>
        <begin position="210"/>
        <end position="378"/>
    </location>
</feature>
<evidence type="ECO:0000313" key="13">
    <source>
        <dbReference type="Proteomes" id="UP000027148"/>
    </source>
</evidence>
<dbReference type="InterPro" id="IPR000178">
    <property type="entry name" value="TF_IF2_bacterial-like"/>
</dbReference>